<dbReference type="RefSeq" id="XP_003662329.1">
    <property type="nucleotide sequence ID" value="XM_003662281.1"/>
</dbReference>
<protein>
    <recommendedName>
        <fullName evidence="4">Methyltransferase type 11 domain-containing protein</fullName>
    </recommendedName>
</protein>
<dbReference type="OMA" id="GPWEKID"/>
<evidence type="ECO:0000313" key="2">
    <source>
        <dbReference type="EMBL" id="AEO57084.1"/>
    </source>
</evidence>
<reference evidence="2 3" key="1">
    <citation type="journal article" date="2011" name="Nat. Biotechnol.">
        <title>Comparative genomic analysis of the thermophilic biomass-degrading fungi Myceliophthora thermophila and Thielavia terrestris.</title>
        <authorList>
            <person name="Berka R.M."/>
            <person name="Grigoriev I.V."/>
            <person name="Otillar R."/>
            <person name="Salamov A."/>
            <person name="Grimwood J."/>
            <person name="Reid I."/>
            <person name="Ishmael N."/>
            <person name="John T."/>
            <person name="Darmond C."/>
            <person name="Moisan M.-C."/>
            <person name="Henrissat B."/>
            <person name="Coutinho P.M."/>
            <person name="Lombard V."/>
            <person name="Natvig D.O."/>
            <person name="Lindquist E."/>
            <person name="Schmutz J."/>
            <person name="Lucas S."/>
            <person name="Harris P."/>
            <person name="Powlowski J."/>
            <person name="Bellemare A."/>
            <person name="Taylor D."/>
            <person name="Butler G."/>
            <person name="de Vries R.P."/>
            <person name="Allijn I.E."/>
            <person name="van den Brink J."/>
            <person name="Ushinsky S."/>
            <person name="Storms R."/>
            <person name="Powell A.J."/>
            <person name="Paulsen I.T."/>
            <person name="Elbourne L.D.H."/>
            <person name="Baker S.E."/>
            <person name="Magnuson J."/>
            <person name="LaBoissiere S."/>
            <person name="Clutterbuck A.J."/>
            <person name="Martinez D."/>
            <person name="Wogulis M."/>
            <person name="de Leon A.L."/>
            <person name="Rey M.W."/>
            <person name="Tsang A."/>
        </authorList>
    </citation>
    <scope>NUCLEOTIDE SEQUENCE [LARGE SCALE GENOMIC DNA]</scope>
    <source>
        <strain evidence="3">ATCC 42464 / BCRC 31852 / DSM 1799</strain>
    </source>
</reference>
<dbReference type="GeneID" id="11512382"/>
<organism evidence="2 3">
    <name type="scientific">Thermothelomyces thermophilus (strain ATCC 42464 / BCRC 31852 / DSM 1799)</name>
    <name type="common">Sporotrichum thermophile</name>
    <dbReference type="NCBI Taxonomy" id="573729"/>
    <lineage>
        <taxon>Eukaryota</taxon>
        <taxon>Fungi</taxon>
        <taxon>Dikarya</taxon>
        <taxon>Ascomycota</taxon>
        <taxon>Pezizomycotina</taxon>
        <taxon>Sordariomycetes</taxon>
        <taxon>Sordariomycetidae</taxon>
        <taxon>Sordariales</taxon>
        <taxon>Chaetomiaceae</taxon>
        <taxon>Thermothelomyces</taxon>
    </lineage>
</organism>
<dbReference type="Gene3D" id="3.40.50.150">
    <property type="entry name" value="Vaccinia Virus protein VP39"/>
    <property type="match status" value="1"/>
</dbReference>
<dbReference type="InterPro" id="IPR029063">
    <property type="entry name" value="SAM-dependent_MTases_sf"/>
</dbReference>
<gene>
    <name evidence="2" type="ORF">MYCTH_2302854</name>
</gene>
<dbReference type="VEuPathDB" id="FungiDB:MYCTH_2302854"/>
<proteinExistence type="predicted"/>
<dbReference type="PANTHER" id="PTHR45036:SF1">
    <property type="entry name" value="METHYLTRANSFERASE LIKE 7A"/>
    <property type="match status" value="1"/>
</dbReference>
<evidence type="ECO:0000313" key="3">
    <source>
        <dbReference type="Proteomes" id="UP000007322"/>
    </source>
</evidence>
<dbReference type="HOGENOM" id="CLU_037990_6_0_1"/>
<dbReference type="AlphaFoldDB" id="G2Q8N5"/>
<name>G2Q8N5_THET4</name>
<evidence type="ECO:0008006" key="4">
    <source>
        <dbReference type="Google" id="ProtNLM"/>
    </source>
</evidence>
<keyword evidence="3" id="KW-1185">Reference proteome</keyword>
<dbReference type="PANTHER" id="PTHR45036">
    <property type="entry name" value="METHYLTRANSFERASE LIKE 7B"/>
    <property type="match status" value="1"/>
</dbReference>
<dbReference type="KEGG" id="mtm:MYCTH_2302854"/>
<accession>G2Q8N5</accession>
<dbReference type="eggNOG" id="KOG4300">
    <property type="taxonomic scope" value="Eukaryota"/>
</dbReference>
<dbReference type="InterPro" id="IPR052356">
    <property type="entry name" value="Thiol_S-MT"/>
</dbReference>
<sequence>MLPPALASLVDPFLFMGLALSFLPSTVLSALLARDFATLLSPSRLRSAWFGRFWAHVGPTVRQNAEKNVVPLLQGRVAGGAIIPPPPTTPAPSSDSDAAAGAPPHPAVSGTVLEVGPGSGMWVSLYTPQNLPASTSGGDGGGGGGGIRKIYGVEPNPTVHSLLRRQVAAAGLDDGTYEIVPLGIEDLAASGRVPLGRVDCIVTIMCLCSIPDPRRNMAQLYRFLKPGGRWYVYEHVRCFHWQGWSMRLYQAFLGIFWPHLIGGCEMCRDTGKWLTEVAPWSQVDLCQLQGEPWYFTMPHVIGVLTK</sequence>
<feature type="region of interest" description="Disordered" evidence="1">
    <location>
        <begin position="81"/>
        <end position="106"/>
    </location>
</feature>
<dbReference type="OrthoDB" id="540004at2759"/>
<feature type="compositionally biased region" description="Low complexity" evidence="1">
    <location>
        <begin position="91"/>
        <end position="106"/>
    </location>
</feature>
<dbReference type="SUPFAM" id="SSF53335">
    <property type="entry name" value="S-adenosyl-L-methionine-dependent methyltransferases"/>
    <property type="match status" value="1"/>
</dbReference>
<dbReference type="Proteomes" id="UP000007322">
    <property type="component" value="Chromosome 2"/>
</dbReference>
<dbReference type="Pfam" id="PF13489">
    <property type="entry name" value="Methyltransf_23"/>
    <property type="match status" value="1"/>
</dbReference>
<dbReference type="InParanoid" id="G2Q8N5"/>
<evidence type="ECO:0000256" key="1">
    <source>
        <dbReference type="SAM" id="MobiDB-lite"/>
    </source>
</evidence>
<dbReference type="EMBL" id="CP003003">
    <property type="protein sequence ID" value="AEO57084.1"/>
    <property type="molecule type" value="Genomic_DNA"/>
</dbReference>